<organism evidence="1 2">
    <name type="scientific">Vaccinium darrowii</name>
    <dbReference type="NCBI Taxonomy" id="229202"/>
    <lineage>
        <taxon>Eukaryota</taxon>
        <taxon>Viridiplantae</taxon>
        <taxon>Streptophyta</taxon>
        <taxon>Embryophyta</taxon>
        <taxon>Tracheophyta</taxon>
        <taxon>Spermatophyta</taxon>
        <taxon>Magnoliopsida</taxon>
        <taxon>eudicotyledons</taxon>
        <taxon>Gunneridae</taxon>
        <taxon>Pentapetalae</taxon>
        <taxon>asterids</taxon>
        <taxon>Ericales</taxon>
        <taxon>Ericaceae</taxon>
        <taxon>Vaccinioideae</taxon>
        <taxon>Vaccinieae</taxon>
        <taxon>Vaccinium</taxon>
    </lineage>
</organism>
<reference evidence="1 2" key="1">
    <citation type="journal article" date="2021" name="Hortic Res">
        <title>High-quality reference genome and annotation aids understanding of berry development for evergreen blueberry (Vaccinium darrowii).</title>
        <authorList>
            <person name="Yu J."/>
            <person name="Hulse-Kemp A.M."/>
            <person name="Babiker E."/>
            <person name="Staton M."/>
        </authorList>
    </citation>
    <scope>NUCLEOTIDE SEQUENCE [LARGE SCALE GENOMIC DNA]</scope>
    <source>
        <strain evidence="2">cv. NJ 8807/NJ 8810</strain>
        <tissue evidence="1">Young leaf</tissue>
    </source>
</reference>
<dbReference type="EMBL" id="CM037151">
    <property type="protein sequence ID" value="KAH7844091.1"/>
    <property type="molecule type" value="Genomic_DNA"/>
</dbReference>
<evidence type="ECO:0000313" key="1">
    <source>
        <dbReference type="EMBL" id="KAH7844091.1"/>
    </source>
</evidence>
<protein>
    <submittedName>
        <fullName evidence="1">Uncharacterized protein</fullName>
    </submittedName>
</protein>
<proteinExistence type="predicted"/>
<comment type="caution">
    <text evidence="1">The sequence shown here is derived from an EMBL/GenBank/DDBJ whole genome shotgun (WGS) entry which is preliminary data.</text>
</comment>
<dbReference type="Proteomes" id="UP000828048">
    <property type="component" value="Chromosome 1"/>
</dbReference>
<gene>
    <name evidence="1" type="ORF">Vadar_024188</name>
</gene>
<keyword evidence="2" id="KW-1185">Reference proteome</keyword>
<sequence length="100" mass="10972">MFSHMVGRGPLPYIDINLTCPSDRGKIPFFVSPPKEEDGSLKDEPKEPGVDKDNAVDEDKASAALRGIANFDEDNAIQKHLCDENELKGEISDQLPSTES</sequence>
<accession>A0ACB7XT55</accession>
<name>A0ACB7XT55_9ERIC</name>
<evidence type="ECO:0000313" key="2">
    <source>
        <dbReference type="Proteomes" id="UP000828048"/>
    </source>
</evidence>